<accession>A0A0F9AX15</accession>
<feature type="non-terminal residue" evidence="2">
    <location>
        <position position="22"/>
    </location>
</feature>
<dbReference type="AlphaFoldDB" id="A0A0F9AX15"/>
<comment type="caution">
    <text evidence="2">The sequence shown here is derived from an EMBL/GenBank/DDBJ whole genome shotgun (WGS) entry which is preliminary data.</text>
</comment>
<evidence type="ECO:0000256" key="1">
    <source>
        <dbReference type="SAM" id="MobiDB-lite"/>
    </source>
</evidence>
<name>A0A0F9AX15_9ZZZZ</name>
<evidence type="ECO:0000313" key="2">
    <source>
        <dbReference type="EMBL" id="KKL14124.1"/>
    </source>
</evidence>
<feature type="compositionally biased region" description="Basic and acidic residues" evidence="1">
    <location>
        <begin position="7"/>
        <end position="22"/>
    </location>
</feature>
<feature type="region of interest" description="Disordered" evidence="1">
    <location>
        <begin position="1"/>
        <end position="22"/>
    </location>
</feature>
<proteinExistence type="predicted"/>
<dbReference type="EMBL" id="LAZR01040586">
    <property type="protein sequence ID" value="KKL14124.1"/>
    <property type="molecule type" value="Genomic_DNA"/>
</dbReference>
<protein>
    <submittedName>
        <fullName evidence="2">Uncharacterized protein</fullName>
    </submittedName>
</protein>
<gene>
    <name evidence="2" type="ORF">LCGC14_2518910</name>
</gene>
<sequence>MPQNENIEEKAIVRSETPEDAK</sequence>
<organism evidence="2">
    <name type="scientific">marine sediment metagenome</name>
    <dbReference type="NCBI Taxonomy" id="412755"/>
    <lineage>
        <taxon>unclassified sequences</taxon>
        <taxon>metagenomes</taxon>
        <taxon>ecological metagenomes</taxon>
    </lineage>
</organism>
<reference evidence="2" key="1">
    <citation type="journal article" date="2015" name="Nature">
        <title>Complex archaea that bridge the gap between prokaryotes and eukaryotes.</title>
        <authorList>
            <person name="Spang A."/>
            <person name="Saw J.H."/>
            <person name="Jorgensen S.L."/>
            <person name="Zaremba-Niedzwiedzka K."/>
            <person name="Martijn J."/>
            <person name="Lind A.E."/>
            <person name="van Eijk R."/>
            <person name="Schleper C."/>
            <person name="Guy L."/>
            <person name="Ettema T.J."/>
        </authorList>
    </citation>
    <scope>NUCLEOTIDE SEQUENCE</scope>
</reference>